<evidence type="ECO:0000259" key="1">
    <source>
        <dbReference type="Pfam" id="PF20236"/>
    </source>
</evidence>
<name>D8PQE8_SCHCM</name>
<dbReference type="KEGG" id="scm:SCHCO_02622199"/>
<dbReference type="Pfam" id="PF20236">
    <property type="entry name" value="DUF6593"/>
    <property type="match status" value="1"/>
</dbReference>
<dbReference type="EMBL" id="GL377302">
    <property type="protein sequence ID" value="EFJ01682.1"/>
    <property type="molecule type" value="Genomic_DNA"/>
</dbReference>
<dbReference type="eggNOG" id="ENOG502R0V0">
    <property type="taxonomic scope" value="Eukaryota"/>
</dbReference>
<organism evidence="3">
    <name type="scientific">Schizophyllum commune (strain H4-8 / FGSC 9210)</name>
    <name type="common">Split gill fungus</name>
    <dbReference type="NCBI Taxonomy" id="578458"/>
    <lineage>
        <taxon>Eukaryota</taxon>
        <taxon>Fungi</taxon>
        <taxon>Dikarya</taxon>
        <taxon>Basidiomycota</taxon>
        <taxon>Agaricomycotina</taxon>
        <taxon>Agaricomycetes</taxon>
        <taxon>Agaricomycetidae</taxon>
        <taxon>Agaricales</taxon>
        <taxon>Schizophyllaceae</taxon>
        <taxon>Schizophyllum</taxon>
    </lineage>
</organism>
<dbReference type="VEuPathDB" id="FungiDB:SCHCODRAFT_02622199"/>
<dbReference type="InterPro" id="IPR046528">
    <property type="entry name" value="DUF6593"/>
</dbReference>
<gene>
    <name evidence="2" type="ORF">SCHCODRAFT_48101</name>
</gene>
<evidence type="ECO:0000313" key="3">
    <source>
        <dbReference type="Proteomes" id="UP000007431"/>
    </source>
</evidence>
<reference evidence="2 3" key="1">
    <citation type="journal article" date="2010" name="Nat. Biotechnol.">
        <title>Genome sequence of the model mushroom Schizophyllum commune.</title>
        <authorList>
            <person name="Ohm R.A."/>
            <person name="de Jong J.F."/>
            <person name="Lugones L.G."/>
            <person name="Aerts A."/>
            <person name="Kothe E."/>
            <person name="Stajich J.E."/>
            <person name="de Vries R.P."/>
            <person name="Record E."/>
            <person name="Levasseur A."/>
            <person name="Baker S.E."/>
            <person name="Bartholomew K.A."/>
            <person name="Coutinho P.M."/>
            <person name="Erdmann S."/>
            <person name="Fowler T.J."/>
            <person name="Gathman A.C."/>
            <person name="Lombard V."/>
            <person name="Henrissat B."/>
            <person name="Knabe N."/>
            <person name="Kuees U."/>
            <person name="Lilly W.W."/>
            <person name="Lindquist E."/>
            <person name="Lucas S."/>
            <person name="Magnuson J.K."/>
            <person name="Piumi F."/>
            <person name="Raudaskoski M."/>
            <person name="Salamov A."/>
            <person name="Schmutz J."/>
            <person name="Schwarze F.W.M.R."/>
            <person name="vanKuyk P.A."/>
            <person name="Horton J.S."/>
            <person name="Grigoriev I.V."/>
            <person name="Woesten H.A.B."/>
        </authorList>
    </citation>
    <scope>NUCLEOTIDE SEQUENCE [LARGE SCALE GENOMIC DNA]</scope>
    <source>
        <strain evidence="3">H4-8 / FGSC 9210</strain>
    </source>
</reference>
<dbReference type="AlphaFoldDB" id="D8PQE8"/>
<proteinExistence type="predicted"/>
<dbReference type="InParanoid" id="D8PQE8"/>
<dbReference type="OMA" id="WQDRIME"/>
<feature type="domain" description="DUF6593" evidence="1">
    <location>
        <begin position="10"/>
        <end position="147"/>
    </location>
</feature>
<accession>D8PQE8</accession>
<sequence length="161" mass="18605">MEASFDNKTNLFNTNLRSKVDDSILYTFTTKSGYRGRKHTIVTDANPAPGHSATAGVIHWKEEALEIGGQRKTTKELKETVGSLFKKTRYWQWAPDRKKYEIRYEDETWKAFLLNELVATFYIPSHPKLFGKLKPSILQMEPKALLEDEVFLLLVFAYLVS</sequence>
<dbReference type="OrthoDB" id="2989558at2759"/>
<protein>
    <recommendedName>
        <fullName evidence="1">DUF6593 domain-containing protein</fullName>
    </recommendedName>
</protein>
<evidence type="ECO:0000313" key="2">
    <source>
        <dbReference type="EMBL" id="EFJ01682.1"/>
    </source>
</evidence>
<keyword evidence="3" id="KW-1185">Reference proteome</keyword>
<dbReference type="Proteomes" id="UP000007431">
    <property type="component" value="Unassembled WGS sequence"/>
</dbReference>
<dbReference type="HOGENOM" id="CLU_101060_0_0_1"/>
<dbReference type="GeneID" id="9587855"/>